<evidence type="ECO:0000256" key="6">
    <source>
        <dbReference type="RuleBase" id="RU000716"/>
    </source>
</evidence>
<keyword evidence="10" id="KW-1185">Reference proteome</keyword>
<evidence type="ECO:0000256" key="4">
    <source>
        <dbReference type="ARBA" id="ARBA00023125"/>
    </source>
</evidence>
<dbReference type="Pfam" id="PF08281">
    <property type="entry name" value="Sigma70_r4_2"/>
    <property type="match status" value="1"/>
</dbReference>
<dbReference type="GO" id="GO:0016987">
    <property type="term" value="F:sigma factor activity"/>
    <property type="evidence" value="ECO:0007669"/>
    <property type="project" value="UniProtKB-KW"/>
</dbReference>
<dbReference type="InterPro" id="IPR013324">
    <property type="entry name" value="RNA_pol_sigma_r3/r4-like"/>
</dbReference>
<dbReference type="GO" id="GO:0006352">
    <property type="term" value="P:DNA-templated transcription initiation"/>
    <property type="evidence" value="ECO:0007669"/>
    <property type="project" value="InterPro"/>
</dbReference>
<evidence type="ECO:0000259" key="8">
    <source>
        <dbReference type="Pfam" id="PF08281"/>
    </source>
</evidence>
<sequence length="167" mass="18549">MMTTSSRDEVRTDVVALIPALRAFAWSLCRDTTDADDLVQETLLKALANLDKFAPGTRLRAWLFTIMRNTFYSRIRTQGRETTGAEDCVSGDLISQPTQEWNVRGGELMEIVRGLPVHYRDTLILVVMMGESYEAAAEICGCTVGTVKSRVNRARNMVISALGETTV</sequence>
<dbReference type="PANTHER" id="PTHR43133:SF25">
    <property type="entry name" value="RNA POLYMERASE SIGMA FACTOR RFAY-RELATED"/>
    <property type="match status" value="1"/>
</dbReference>
<dbReference type="SUPFAM" id="SSF88946">
    <property type="entry name" value="Sigma2 domain of RNA polymerase sigma factors"/>
    <property type="match status" value="1"/>
</dbReference>
<organism evidence="9 10">
    <name type="scientific">Haematobacter genomosp. 1</name>
    <dbReference type="NCBI Taxonomy" id="366618"/>
    <lineage>
        <taxon>Bacteria</taxon>
        <taxon>Pseudomonadati</taxon>
        <taxon>Pseudomonadota</taxon>
        <taxon>Alphaproteobacteria</taxon>
        <taxon>Rhodobacterales</taxon>
        <taxon>Paracoccaceae</taxon>
        <taxon>Haematobacter</taxon>
    </lineage>
</organism>
<evidence type="ECO:0000313" key="9">
    <source>
        <dbReference type="EMBL" id="OWJ76805.1"/>
    </source>
</evidence>
<comment type="caution">
    <text evidence="9">The sequence shown here is derived from an EMBL/GenBank/DDBJ whole genome shotgun (WGS) entry which is preliminary data.</text>
</comment>
<dbReference type="OrthoDB" id="9803470at2"/>
<dbReference type="EMBL" id="NIPW01000025">
    <property type="protein sequence ID" value="OWJ76805.1"/>
    <property type="molecule type" value="Genomic_DNA"/>
</dbReference>
<evidence type="ECO:0000259" key="7">
    <source>
        <dbReference type="Pfam" id="PF04542"/>
    </source>
</evidence>
<feature type="domain" description="RNA polymerase sigma-70 region 2" evidence="7">
    <location>
        <begin position="17"/>
        <end position="80"/>
    </location>
</feature>
<dbReference type="InterPro" id="IPR000838">
    <property type="entry name" value="RNA_pol_sigma70_ECF_CS"/>
</dbReference>
<dbReference type="GO" id="GO:0003677">
    <property type="term" value="F:DNA binding"/>
    <property type="evidence" value="ECO:0007669"/>
    <property type="project" value="UniProtKB-KW"/>
</dbReference>
<dbReference type="InterPro" id="IPR013249">
    <property type="entry name" value="RNA_pol_sigma70_r4_t2"/>
</dbReference>
<dbReference type="InterPro" id="IPR036388">
    <property type="entry name" value="WH-like_DNA-bd_sf"/>
</dbReference>
<protein>
    <recommendedName>
        <fullName evidence="6">RNA polymerase sigma factor</fullName>
    </recommendedName>
</protein>
<comment type="similarity">
    <text evidence="1 6">Belongs to the sigma-70 factor family. ECF subfamily.</text>
</comment>
<keyword evidence="3 6" id="KW-0731">Sigma factor</keyword>
<feature type="domain" description="RNA polymerase sigma factor 70 region 4 type 2" evidence="8">
    <location>
        <begin position="107"/>
        <end position="156"/>
    </location>
</feature>
<proteinExistence type="inferred from homology"/>
<dbReference type="InterPro" id="IPR014284">
    <property type="entry name" value="RNA_pol_sigma-70_dom"/>
</dbReference>
<reference evidence="9 10" key="1">
    <citation type="submission" date="2016-12" db="EMBL/GenBank/DDBJ databases">
        <title>Comparison of Traditional DNA-DNA Hybridization with In Silico Genomic Analysis.</title>
        <authorList>
            <person name="Nicholson A.C."/>
            <person name="Humrighouse B.W."/>
            <person name="Graziano J."/>
            <person name="Lasker B."/>
            <person name="Whitney A.M."/>
            <person name="Mcquiston J.R."/>
        </authorList>
    </citation>
    <scope>NUCLEOTIDE SEQUENCE [LARGE SCALE GENOMIC DNA]</scope>
    <source>
        <strain evidence="9 10">H2240</strain>
    </source>
</reference>
<name>A0A212A9K4_9RHOB</name>
<dbReference type="Proteomes" id="UP000196878">
    <property type="component" value="Unassembled WGS sequence"/>
</dbReference>
<evidence type="ECO:0000256" key="1">
    <source>
        <dbReference type="ARBA" id="ARBA00010641"/>
    </source>
</evidence>
<dbReference type="InterPro" id="IPR013325">
    <property type="entry name" value="RNA_pol_sigma_r2"/>
</dbReference>
<evidence type="ECO:0000313" key="10">
    <source>
        <dbReference type="Proteomes" id="UP000196878"/>
    </source>
</evidence>
<dbReference type="NCBIfam" id="TIGR02937">
    <property type="entry name" value="sigma70-ECF"/>
    <property type="match status" value="1"/>
</dbReference>
<gene>
    <name evidence="9" type="ORF">CDV49_13115</name>
</gene>
<dbReference type="InterPro" id="IPR039425">
    <property type="entry name" value="RNA_pol_sigma-70-like"/>
</dbReference>
<dbReference type="Pfam" id="PF04542">
    <property type="entry name" value="Sigma70_r2"/>
    <property type="match status" value="1"/>
</dbReference>
<dbReference type="PANTHER" id="PTHR43133">
    <property type="entry name" value="RNA POLYMERASE ECF-TYPE SIGMA FACTO"/>
    <property type="match status" value="1"/>
</dbReference>
<dbReference type="PROSITE" id="PS01063">
    <property type="entry name" value="SIGMA70_ECF"/>
    <property type="match status" value="1"/>
</dbReference>
<keyword evidence="4 6" id="KW-0238">DNA-binding</keyword>
<dbReference type="InterPro" id="IPR007627">
    <property type="entry name" value="RNA_pol_sigma70_r2"/>
</dbReference>
<dbReference type="AlphaFoldDB" id="A0A212A9K4"/>
<dbReference type="Gene3D" id="1.10.1740.10">
    <property type="match status" value="1"/>
</dbReference>
<keyword evidence="5 6" id="KW-0804">Transcription</keyword>
<dbReference type="Gene3D" id="1.10.10.10">
    <property type="entry name" value="Winged helix-like DNA-binding domain superfamily/Winged helix DNA-binding domain"/>
    <property type="match status" value="1"/>
</dbReference>
<evidence type="ECO:0000256" key="2">
    <source>
        <dbReference type="ARBA" id="ARBA00023015"/>
    </source>
</evidence>
<dbReference type="SUPFAM" id="SSF88659">
    <property type="entry name" value="Sigma3 and sigma4 domains of RNA polymerase sigma factors"/>
    <property type="match status" value="1"/>
</dbReference>
<accession>A0A212A9K4</accession>
<keyword evidence="2 6" id="KW-0805">Transcription regulation</keyword>
<evidence type="ECO:0000256" key="3">
    <source>
        <dbReference type="ARBA" id="ARBA00023082"/>
    </source>
</evidence>
<evidence type="ECO:0000256" key="5">
    <source>
        <dbReference type="ARBA" id="ARBA00023163"/>
    </source>
</evidence>